<dbReference type="Proteomes" id="UP001638806">
    <property type="component" value="Unassembled WGS sequence"/>
</dbReference>
<proteinExistence type="predicted"/>
<sequence>MVPTGRARADAHAASRRLGVPPPAQNVKSAFLNRPAALPLALLDPEGRILPFIESSFARRIIMALRTPTQRLARDALRSSTSSRLSLPRLESQSRHFATPVPPVTQDATGSKGPTAMVFLNMGGPSTTGEVGDFLSRLFADGDLIPLGRLQSYLGPLISARRTPKIQKQYAAIGGGSPIRKWSEYQNAEMCKILDKISPETAPHKPYVAFRYANPLTEEMYTKLLEDGFGNGRGGRAVAFTQYPQYSCSTTGSSLNELWKWRHRLEGKSASDNGNGTITWSVIDRWPVHHGLVEAFAQNVEAKLAEYPEERRKDVVLLFSAHSLPMSVVNRGDPYPGEVAATVYAVMQRLKFSNPYRLCWQSQVGPSAWLGPQTATTVEEYIAKGQKDLVLIPIAFTSDHIETLYELDEEVIGESGHTDTVKRAESLNGSPVFIDALADIAKTHLESGVACSQQMGLRCPGCKSDRCLESKKFFAGQQANVFPLGGKAAV</sequence>
<reference evidence="1" key="1">
    <citation type="submission" date="2024-12" db="EMBL/GenBank/DDBJ databases">
        <title>Comparative genomics and development of molecular markers within Purpureocillium lilacinum and among Purpureocillium species.</title>
        <authorList>
            <person name="Yeh Z.-Y."/>
            <person name="Ni N.-T."/>
            <person name="Lo P.-H."/>
            <person name="Mushyakhwo K."/>
            <person name="Lin C.-F."/>
            <person name="Nai Y.-S."/>
        </authorList>
    </citation>
    <scope>NUCLEOTIDE SEQUENCE</scope>
    <source>
        <strain evidence="1">NCHU-NPUST-175</strain>
    </source>
</reference>
<accession>A0ACC4DJ61</accession>
<protein>
    <submittedName>
        <fullName evidence="1">Uncharacterized protein</fullName>
    </submittedName>
</protein>
<evidence type="ECO:0000313" key="1">
    <source>
        <dbReference type="EMBL" id="KAL3955343.1"/>
    </source>
</evidence>
<evidence type="ECO:0000313" key="2">
    <source>
        <dbReference type="Proteomes" id="UP001638806"/>
    </source>
</evidence>
<comment type="caution">
    <text evidence="1">The sequence shown here is derived from an EMBL/GenBank/DDBJ whole genome shotgun (WGS) entry which is preliminary data.</text>
</comment>
<name>A0ACC4DJ61_PURLI</name>
<dbReference type="EMBL" id="JBGNUJ010000010">
    <property type="protein sequence ID" value="KAL3955343.1"/>
    <property type="molecule type" value="Genomic_DNA"/>
</dbReference>
<organism evidence="1 2">
    <name type="scientific">Purpureocillium lilacinum</name>
    <name type="common">Paecilomyces lilacinus</name>
    <dbReference type="NCBI Taxonomy" id="33203"/>
    <lineage>
        <taxon>Eukaryota</taxon>
        <taxon>Fungi</taxon>
        <taxon>Dikarya</taxon>
        <taxon>Ascomycota</taxon>
        <taxon>Pezizomycotina</taxon>
        <taxon>Sordariomycetes</taxon>
        <taxon>Hypocreomycetidae</taxon>
        <taxon>Hypocreales</taxon>
        <taxon>Ophiocordycipitaceae</taxon>
        <taxon>Purpureocillium</taxon>
    </lineage>
</organism>
<keyword evidence="2" id="KW-1185">Reference proteome</keyword>
<gene>
    <name evidence="1" type="ORF">ACCO45_010906</name>
</gene>